<dbReference type="RefSeq" id="WP_116178000.1">
    <property type="nucleotide sequence ID" value="NZ_CP144375.1"/>
</dbReference>
<keyword evidence="3" id="KW-1185">Reference proteome</keyword>
<feature type="region of interest" description="Disordered" evidence="1">
    <location>
        <begin position="1"/>
        <end position="37"/>
    </location>
</feature>
<accession>A0A3E0HC30</accession>
<organism evidence="2 3">
    <name type="scientific">Kutzneria buriramensis</name>
    <dbReference type="NCBI Taxonomy" id="1045776"/>
    <lineage>
        <taxon>Bacteria</taxon>
        <taxon>Bacillati</taxon>
        <taxon>Actinomycetota</taxon>
        <taxon>Actinomycetes</taxon>
        <taxon>Pseudonocardiales</taxon>
        <taxon>Pseudonocardiaceae</taxon>
        <taxon>Kutzneria</taxon>
    </lineage>
</organism>
<evidence type="ECO:0000313" key="3">
    <source>
        <dbReference type="Proteomes" id="UP000256269"/>
    </source>
</evidence>
<comment type="caution">
    <text evidence="2">The sequence shown here is derived from an EMBL/GenBank/DDBJ whole genome shotgun (WGS) entry which is preliminary data.</text>
</comment>
<dbReference type="EMBL" id="QUNO01000011">
    <property type="protein sequence ID" value="REH41995.1"/>
    <property type="molecule type" value="Genomic_DNA"/>
</dbReference>
<reference evidence="2 3" key="1">
    <citation type="submission" date="2018-08" db="EMBL/GenBank/DDBJ databases">
        <title>Genomic Encyclopedia of Archaeal and Bacterial Type Strains, Phase II (KMG-II): from individual species to whole genera.</title>
        <authorList>
            <person name="Goeker M."/>
        </authorList>
    </citation>
    <scope>NUCLEOTIDE SEQUENCE [LARGE SCALE GENOMIC DNA]</scope>
    <source>
        <strain evidence="2 3">DSM 45791</strain>
    </source>
</reference>
<dbReference type="AlphaFoldDB" id="A0A3E0HC30"/>
<dbReference type="Proteomes" id="UP000256269">
    <property type="component" value="Unassembled WGS sequence"/>
</dbReference>
<evidence type="ECO:0000313" key="2">
    <source>
        <dbReference type="EMBL" id="REH41995.1"/>
    </source>
</evidence>
<proteinExistence type="predicted"/>
<evidence type="ECO:0000256" key="1">
    <source>
        <dbReference type="SAM" id="MobiDB-lite"/>
    </source>
</evidence>
<gene>
    <name evidence="2" type="ORF">BCF44_111300</name>
</gene>
<sequence>MGEQKCPASFARSFRRRRPGPRDRTLPAAQAAPAASELQVVGAGVESGMGHTVRHADGTWDPFGQADAAADRTNAGPVTIANGST</sequence>
<protein>
    <submittedName>
        <fullName evidence="2">Uncharacterized protein</fullName>
    </submittedName>
</protein>
<name>A0A3E0HC30_9PSEU</name>